<organism evidence="9 10">
    <name type="scientific">Simkania negevensis (strain ATCC VR-1471 / DSM 27360 / Z)</name>
    <dbReference type="NCBI Taxonomy" id="331113"/>
    <lineage>
        <taxon>Bacteria</taxon>
        <taxon>Pseudomonadati</taxon>
        <taxon>Chlamydiota</taxon>
        <taxon>Chlamydiia</taxon>
        <taxon>Parachlamydiales</taxon>
        <taxon>Simkaniaceae</taxon>
        <taxon>Simkania</taxon>
    </lineage>
</organism>
<comment type="similarity">
    <text evidence="2">Belongs to the peptidase S54 family.</text>
</comment>
<feature type="transmembrane region" description="Helical" evidence="7">
    <location>
        <begin position="137"/>
        <end position="157"/>
    </location>
</feature>
<keyword evidence="4 9" id="KW-0378">Hydrolase</keyword>
<dbReference type="Pfam" id="PF01694">
    <property type="entry name" value="Rhomboid"/>
    <property type="match status" value="1"/>
</dbReference>
<comment type="subcellular location">
    <subcellularLocation>
        <location evidence="1">Membrane</location>
        <topology evidence="1">Multi-pass membrane protein</topology>
    </subcellularLocation>
</comment>
<dbReference type="InterPro" id="IPR050925">
    <property type="entry name" value="Rhomboid_protease_S54"/>
</dbReference>
<keyword evidence="10" id="KW-1185">Reference proteome</keyword>
<gene>
    <name evidence="9" type="primary">glpG-A</name>
    <name evidence="9" type="ordered locus">SNE_A20500</name>
</gene>
<evidence type="ECO:0000256" key="3">
    <source>
        <dbReference type="ARBA" id="ARBA00022692"/>
    </source>
</evidence>
<protein>
    <submittedName>
        <fullName evidence="9">Rhomboid protease glpG</fullName>
        <ecNumber evidence="9">3.4.21.105</ecNumber>
    </submittedName>
</protein>
<dbReference type="AlphaFoldDB" id="F8L3R2"/>
<dbReference type="PANTHER" id="PTHR43731:SF14">
    <property type="entry name" value="PRESENILIN-ASSOCIATED RHOMBOID-LIKE PROTEIN, MITOCHONDRIAL"/>
    <property type="match status" value="1"/>
</dbReference>
<dbReference type="SUPFAM" id="SSF144091">
    <property type="entry name" value="Rhomboid-like"/>
    <property type="match status" value="1"/>
</dbReference>
<dbReference type="HOGENOM" id="CLU_121865_0_0_0"/>
<dbReference type="InterPro" id="IPR035952">
    <property type="entry name" value="Rhomboid-like_sf"/>
</dbReference>
<sequence>MFIKLRQGEVWRLITPCLLHGGFLHILFNMLWLWLLGRQIEERIKLWQYLLITLIIGIVSNAAQYLMSGPLFIGYSGIITGLAGFIWMRQRQAPWEGYPLNRGTLIFLMVFIFGMLALQVISFILMRTGAVEFPMNIANTAHITGAIVGALLGRIPFFARGKL</sequence>
<dbReference type="PANTHER" id="PTHR43731">
    <property type="entry name" value="RHOMBOID PROTEASE"/>
    <property type="match status" value="1"/>
</dbReference>
<dbReference type="STRING" id="331113.SNE_A20500"/>
<evidence type="ECO:0000256" key="4">
    <source>
        <dbReference type="ARBA" id="ARBA00022801"/>
    </source>
</evidence>
<dbReference type="Proteomes" id="UP000000496">
    <property type="component" value="Chromosome gsn.131"/>
</dbReference>
<dbReference type="eggNOG" id="COG0705">
    <property type="taxonomic scope" value="Bacteria"/>
</dbReference>
<dbReference type="InterPro" id="IPR022764">
    <property type="entry name" value="Peptidase_S54_rhomboid_dom"/>
</dbReference>
<keyword evidence="9" id="KW-0645">Protease</keyword>
<keyword evidence="5 7" id="KW-1133">Transmembrane helix</keyword>
<name>F8L3R2_SIMNZ</name>
<evidence type="ECO:0000313" key="9">
    <source>
        <dbReference type="EMBL" id="CCB89927.1"/>
    </source>
</evidence>
<dbReference type="GO" id="GO:0004252">
    <property type="term" value="F:serine-type endopeptidase activity"/>
    <property type="evidence" value="ECO:0007669"/>
    <property type="project" value="InterPro"/>
</dbReference>
<reference key="1">
    <citation type="journal article" date="2011" name="Mol. Biol. Evol.">
        <title>Unity in variety -- the pan-genome of the Chlamydiae.</title>
        <authorList>
            <person name="Collingro A."/>
            <person name="Tischler P."/>
            <person name="Weinmaier T."/>
            <person name="Penz T."/>
            <person name="Heinz E."/>
            <person name="Brunham R.C."/>
            <person name="Read T.D."/>
            <person name="Bavoil P.M."/>
            <person name="Sachse K."/>
            <person name="Kahane S."/>
            <person name="Friedman M.G."/>
            <person name="Rattei T."/>
            <person name="Myers G.S.A."/>
            <person name="Horn M."/>
        </authorList>
    </citation>
    <scope>NUCLEOTIDE SEQUENCE</scope>
    <source>
        <strain>Z</strain>
    </source>
</reference>
<keyword evidence="6 7" id="KW-0472">Membrane</keyword>
<evidence type="ECO:0000256" key="2">
    <source>
        <dbReference type="ARBA" id="ARBA00009045"/>
    </source>
</evidence>
<evidence type="ECO:0000259" key="8">
    <source>
        <dbReference type="Pfam" id="PF01694"/>
    </source>
</evidence>
<evidence type="ECO:0000313" key="10">
    <source>
        <dbReference type="Proteomes" id="UP000000496"/>
    </source>
</evidence>
<proteinExistence type="inferred from homology"/>
<feature type="transmembrane region" description="Helical" evidence="7">
    <location>
        <begin position="72"/>
        <end position="88"/>
    </location>
</feature>
<evidence type="ECO:0000256" key="7">
    <source>
        <dbReference type="SAM" id="Phobius"/>
    </source>
</evidence>
<reference evidence="9 10" key="2">
    <citation type="journal article" date="2011" name="Mol. Biol. Evol.">
        <title>Unity in variety--the pan-genome of the Chlamydiae.</title>
        <authorList>
            <person name="Collingro A."/>
            <person name="Tischler P."/>
            <person name="Weinmaier T."/>
            <person name="Penz T."/>
            <person name="Heinz E."/>
            <person name="Brunham R.C."/>
            <person name="Read T.D."/>
            <person name="Bavoil P.M."/>
            <person name="Sachse K."/>
            <person name="Kahane S."/>
            <person name="Friedman M.G."/>
            <person name="Rattei T."/>
            <person name="Myers G.S."/>
            <person name="Horn M."/>
        </authorList>
    </citation>
    <scope>NUCLEOTIDE SEQUENCE [LARGE SCALE GENOMIC DNA]</scope>
    <source>
        <strain evidence="10">ATCC VR-1471 / Z</strain>
    </source>
</reference>
<feature type="transmembrane region" description="Helical" evidence="7">
    <location>
        <begin position="13"/>
        <end position="34"/>
    </location>
</feature>
<feature type="transmembrane region" description="Helical" evidence="7">
    <location>
        <begin position="46"/>
        <end position="66"/>
    </location>
</feature>
<dbReference type="GO" id="GO:0006508">
    <property type="term" value="P:proteolysis"/>
    <property type="evidence" value="ECO:0007669"/>
    <property type="project" value="UniProtKB-KW"/>
</dbReference>
<accession>F8L3R2</accession>
<feature type="domain" description="Peptidase S54 rhomboid" evidence="8">
    <location>
        <begin position="8"/>
        <end position="155"/>
    </location>
</feature>
<evidence type="ECO:0000256" key="6">
    <source>
        <dbReference type="ARBA" id="ARBA00023136"/>
    </source>
</evidence>
<dbReference type="Gene3D" id="1.20.1540.10">
    <property type="entry name" value="Rhomboid-like"/>
    <property type="match status" value="1"/>
</dbReference>
<feature type="transmembrane region" description="Helical" evidence="7">
    <location>
        <begin position="100"/>
        <end position="125"/>
    </location>
</feature>
<dbReference type="OrthoDB" id="9813074at2"/>
<keyword evidence="3 7" id="KW-0812">Transmembrane</keyword>
<dbReference type="GO" id="GO:0016020">
    <property type="term" value="C:membrane"/>
    <property type="evidence" value="ECO:0007669"/>
    <property type="project" value="UniProtKB-SubCell"/>
</dbReference>
<dbReference type="EC" id="3.4.21.105" evidence="9"/>
<dbReference type="KEGG" id="sng:SNE_A20500"/>
<evidence type="ECO:0000256" key="5">
    <source>
        <dbReference type="ARBA" id="ARBA00022989"/>
    </source>
</evidence>
<evidence type="ECO:0000256" key="1">
    <source>
        <dbReference type="ARBA" id="ARBA00004141"/>
    </source>
</evidence>
<dbReference type="EMBL" id="FR872582">
    <property type="protein sequence ID" value="CCB89927.1"/>
    <property type="molecule type" value="Genomic_DNA"/>
</dbReference>